<dbReference type="AlphaFoldDB" id="A1CLT8"/>
<dbReference type="STRING" id="344612.A1CLT8"/>
<feature type="compositionally biased region" description="Low complexity" evidence="1">
    <location>
        <begin position="337"/>
        <end position="368"/>
    </location>
</feature>
<dbReference type="VEuPathDB" id="FungiDB:ACLA_078150"/>
<name>A1CLT8_ASPCL</name>
<dbReference type="OrthoDB" id="27483at2759"/>
<keyword evidence="3" id="KW-1185">Reference proteome</keyword>
<accession>A1CLT8</accession>
<feature type="compositionally biased region" description="Basic residues" evidence="1">
    <location>
        <begin position="40"/>
        <end position="52"/>
    </location>
</feature>
<dbReference type="Proteomes" id="UP000006701">
    <property type="component" value="Unassembled WGS sequence"/>
</dbReference>
<reference evidence="2 3" key="1">
    <citation type="journal article" date="2008" name="PLoS Genet.">
        <title>Genomic islands in the pathogenic filamentous fungus Aspergillus fumigatus.</title>
        <authorList>
            <person name="Fedorova N.D."/>
            <person name="Khaldi N."/>
            <person name="Joardar V.S."/>
            <person name="Maiti R."/>
            <person name="Amedeo P."/>
            <person name="Anderson M.J."/>
            <person name="Crabtree J."/>
            <person name="Silva J.C."/>
            <person name="Badger J.H."/>
            <person name="Albarraq A."/>
            <person name="Angiuoli S."/>
            <person name="Bussey H."/>
            <person name="Bowyer P."/>
            <person name="Cotty P.J."/>
            <person name="Dyer P.S."/>
            <person name="Egan A."/>
            <person name="Galens K."/>
            <person name="Fraser-Liggett C.M."/>
            <person name="Haas B.J."/>
            <person name="Inman J.M."/>
            <person name="Kent R."/>
            <person name="Lemieux S."/>
            <person name="Malavazi I."/>
            <person name="Orvis J."/>
            <person name="Roemer T."/>
            <person name="Ronning C.M."/>
            <person name="Sundaram J.P."/>
            <person name="Sutton G."/>
            <person name="Turner G."/>
            <person name="Venter J.C."/>
            <person name="White O.R."/>
            <person name="Whitty B.R."/>
            <person name="Youngman P."/>
            <person name="Wolfe K.H."/>
            <person name="Goldman G.H."/>
            <person name="Wortman J.R."/>
            <person name="Jiang B."/>
            <person name="Denning D.W."/>
            <person name="Nierman W.C."/>
        </authorList>
    </citation>
    <scope>NUCLEOTIDE SEQUENCE [LARGE SCALE GENOMIC DNA]</scope>
    <source>
        <strain evidence="3">ATCC 1007 / CBS 513.65 / DSM 816 / NCTC 3887 / NRRL 1</strain>
    </source>
</reference>
<evidence type="ECO:0000256" key="1">
    <source>
        <dbReference type="SAM" id="MobiDB-lite"/>
    </source>
</evidence>
<protein>
    <submittedName>
        <fullName evidence="2">Uncharacterized protein</fullName>
    </submittedName>
</protein>
<evidence type="ECO:0000313" key="2">
    <source>
        <dbReference type="EMBL" id="EAW09067.1"/>
    </source>
</evidence>
<dbReference type="RefSeq" id="XP_001270493.1">
    <property type="nucleotide sequence ID" value="XM_001270492.1"/>
</dbReference>
<feature type="compositionally biased region" description="Basic and acidic residues" evidence="1">
    <location>
        <begin position="303"/>
        <end position="318"/>
    </location>
</feature>
<organism evidence="2 3">
    <name type="scientific">Aspergillus clavatus (strain ATCC 1007 / CBS 513.65 / DSM 816 / NCTC 3887 / NRRL 1 / QM 1276 / 107)</name>
    <dbReference type="NCBI Taxonomy" id="344612"/>
    <lineage>
        <taxon>Eukaryota</taxon>
        <taxon>Fungi</taxon>
        <taxon>Dikarya</taxon>
        <taxon>Ascomycota</taxon>
        <taxon>Pezizomycotina</taxon>
        <taxon>Eurotiomycetes</taxon>
        <taxon>Eurotiomycetidae</taxon>
        <taxon>Eurotiales</taxon>
        <taxon>Aspergillaceae</taxon>
        <taxon>Aspergillus</taxon>
        <taxon>Aspergillus subgen. Fumigati</taxon>
    </lineage>
</organism>
<proteinExistence type="predicted"/>
<feature type="region of interest" description="Disordered" evidence="1">
    <location>
        <begin position="1"/>
        <end position="63"/>
    </location>
</feature>
<evidence type="ECO:0000313" key="3">
    <source>
        <dbReference type="Proteomes" id="UP000006701"/>
    </source>
</evidence>
<dbReference type="HOGENOM" id="CLU_493443_0_0_1"/>
<feature type="region of interest" description="Disordered" evidence="1">
    <location>
        <begin position="287"/>
        <end position="386"/>
    </location>
</feature>
<dbReference type="GeneID" id="4702664"/>
<dbReference type="OMA" id="FVADWNY"/>
<dbReference type="eggNOG" id="ENOG502SR6K">
    <property type="taxonomic scope" value="Eukaryota"/>
</dbReference>
<feature type="compositionally biased region" description="Basic residues" evidence="1">
    <location>
        <begin position="369"/>
        <end position="378"/>
    </location>
</feature>
<dbReference type="EMBL" id="DS027057">
    <property type="protein sequence ID" value="EAW09067.1"/>
    <property type="molecule type" value="Genomic_DNA"/>
</dbReference>
<gene>
    <name evidence="2" type="ORF">ACLA_078150</name>
</gene>
<dbReference type="KEGG" id="act:ACLA_078150"/>
<sequence length="557" mass="63051">MSKRKMELMSDPFVDESSELPELQAPDETQEQAPDAQEPRKKKKRSKKKKRGSQAGETDRPSLIAIMRDHFPSSFTDEQFTPDMFHRLTTISPRTGPHVNPNRQYPPAPMPFKHNDFLHSLPISEADLIEMQLFQSTYRLAIRDHDHASTLRLVWDYDRLWGCFDLGVWKGVMLIDPGPRDNTTSSYRFAWRGICEREPDVLFDKEDFAYGEISLGGPGPLYGFFKGMVCAGFADNQCDFKAERELGPAMVPWPVETFVADWNYLRYDKAQHAESARPILLVQPGTQVGGEADEEPASMVEEAGDHGAQLEEDREATTEVHPSSPVRQSPPTPQTSPPAAMSPSFSHPTPHPSARLTLGATTSTTPTRSGRRHGHGHGHGPDHDRFLEQVSGSYEISSPTMAHNWARRSQRLKMRLLVSRSDGCVWGMFNMGVYRGLVLFWDSPGRFQRGRRLKFCWRGREADARDVAENLGFLVFAEDMSLQGVFGDMYGDVAFTARRRNRPAFEPQFSAAFFRQQWWEYDPVPGGQMQMQLQLEGRLEGRLEAQSEQSEGQSPAV</sequence>